<comment type="caution">
    <text evidence="3">The sequence shown here is derived from an EMBL/GenBank/DDBJ whole genome shotgun (WGS) entry which is preliminary data.</text>
</comment>
<evidence type="ECO:0000256" key="1">
    <source>
        <dbReference type="SAM" id="Coils"/>
    </source>
</evidence>
<proteinExistence type="predicted"/>
<dbReference type="EMBL" id="JARKIK010000072">
    <property type="protein sequence ID" value="KAK8728144.1"/>
    <property type="molecule type" value="Genomic_DNA"/>
</dbReference>
<name>A0AAW0WQH1_CHEQU</name>
<dbReference type="PROSITE" id="PS50041">
    <property type="entry name" value="C_TYPE_LECTIN_2"/>
    <property type="match status" value="1"/>
</dbReference>
<keyword evidence="1" id="KW-0175">Coiled coil</keyword>
<dbReference type="Proteomes" id="UP001445076">
    <property type="component" value="Unassembled WGS sequence"/>
</dbReference>
<dbReference type="AlphaFoldDB" id="A0AAW0WQH1"/>
<organism evidence="3 4">
    <name type="scientific">Cherax quadricarinatus</name>
    <name type="common">Australian red claw crayfish</name>
    <dbReference type="NCBI Taxonomy" id="27406"/>
    <lineage>
        <taxon>Eukaryota</taxon>
        <taxon>Metazoa</taxon>
        <taxon>Ecdysozoa</taxon>
        <taxon>Arthropoda</taxon>
        <taxon>Crustacea</taxon>
        <taxon>Multicrustacea</taxon>
        <taxon>Malacostraca</taxon>
        <taxon>Eumalacostraca</taxon>
        <taxon>Eucarida</taxon>
        <taxon>Decapoda</taxon>
        <taxon>Pleocyemata</taxon>
        <taxon>Astacidea</taxon>
        <taxon>Parastacoidea</taxon>
        <taxon>Parastacidae</taxon>
        <taxon>Cherax</taxon>
    </lineage>
</organism>
<dbReference type="InterPro" id="IPR016187">
    <property type="entry name" value="CTDL_fold"/>
</dbReference>
<sequence length="712" mass="78768">MAMKHESFVHWAAVTVVLRYVSGTVVTHVISTNMSDPHSSFVRQESAHMKLDTLIVMVSKMDHLETKLDLMTNLLKDQEIKNSMLEKKLESMETQQETLLGVVDTKLFEIKNKVEEMIGELESKIETKLEEIEYSLGVKLAATNITLNTIAGNINNVNLNIDMARTSLYPVKCEEAVALIVNASHTSKYMMEYYTYNVTHATEVVLQDMKGYLERVVEGAVNSSLPECCAQGVIDCQKSLSRLEELVSPSNNITKHLIAAVFNRIRVSNLAMDKRLGALLHTSSVRQRILQDNLLAAITSSNRLITSQMQDVYKKFEDQLQGLENSLVVSAKLRGKEIVMEVLKVANYTQEDISTAGQIDHLLHAHANTTHALNVGLDQLQELHNITMMQLAAGDLCVVSVPETSDNRTITYTGRPVNNLLDDAMKNMHVSLANQLSRISDQLAGLRIYYSTSLHMNTQQLASEVAALKSGMRQAVQELAKSTHTLAKLRRSSLGYLDAAVTTVTSAAVASAKATANQLTTELHELADRFQYRLTKLEAAVREAGTQCPPQYTKVGGICLLLLLNTNTTWHESREKCRDLGGDLATIPDDATLHHLHYLFNTTAAVNSTLSLNYWVGGTLVGDSWAWVTGTPVVVRVGDASMMEEEEEDDEKETQLCLMSSALNLVPSPCHTPQAALCQHNYPSHNSYIFNDSSNNILNDFSVHPANDGLPA</sequence>
<dbReference type="InterPro" id="IPR039689">
    <property type="entry name" value="CD72"/>
</dbReference>
<accession>A0AAW0WQH1</accession>
<dbReference type="GO" id="GO:0005886">
    <property type="term" value="C:plasma membrane"/>
    <property type="evidence" value="ECO:0007669"/>
    <property type="project" value="InterPro"/>
</dbReference>
<gene>
    <name evidence="3" type="ORF">OTU49_009137</name>
</gene>
<dbReference type="SUPFAM" id="SSF56436">
    <property type="entry name" value="C-type lectin-like"/>
    <property type="match status" value="1"/>
</dbReference>
<dbReference type="SMART" id="SM00034">
    <property type="entry name" value="CLECT"/>
    <property type="match status" value="1"/>
</dbReference>
<dbReference type="GO" id="GO:0004888">
    <property type="term" value="F:transmembrane signaling receptor activity"/>
    <property type="evidence" value="ECO:0007669"/>
    <property type="project" value="InterPro"/>
</dbReference>
<protein>
    <recommendedName>
        <fullName evidence="2">C-type lectin domain-containing protein</fullName>
    </recommendedName>
</protein>
<dbReference type="Pfam" id="PF00059">
    <property type="entry name" value="Lectin_C"/>
    <property type="match status" value="1"/>
</dbReference>
<dbReference type="InterPro" id="IPR001304">
    <property type="entry name" value="C-type_lectin-like"/>
</dbReference>
<feature type="coiled-coil region" evidence="1">
    <location>
        <begin position="61"/>
        <end position="131"/>
    </location>
</feature>
<dbReference type="CDD" id="cd00037">
    <property type="entry name" value="CLECT"/>
    <property type="match status" value="1"/>
</dbReference>
<evidence type="ECO:0000313" key="3">
    <source>
        <dbReference type="EMBL" id="KAK8728144.1"/>
    </source>
</evidence>
<dbReference type="Gene3D" id="3.10.100.10">
    <property type="entry name" value="Mannose-Binding Protein A, subunit A"/>
    <property type="match status" value="1"/>
</dbReference>
<reference evidence="3 4" key="1">
    <citation type="journal article" date="2024" name="BMC Genomics">
        <title>Genome assembly of redclaw crayfish (Cherax quadricarinatus) provides insights into its immune adaptation and hypoxia tolerance.</title>
        <authorList>
            <person name="Liu Z."/>
            <person name="Zheng J."/>
            <person name="Li H."/>
            <person name="Fang K."/>
            <person name="Wang S."/>
            <person name="He J."/>
            <person name="Zhou D."/>
            <person name="Weng S."/>
            <person name="Chi M."/>
            <person name="Gu Z."/>
            <person name="He J."/>
            <person name="Li F."/>
            <person name="Wang M."/>
        </authorList>
    </citation>
    <scope>NUCLEOTIDE SEQUENCE [LARGE SCALE GENOMIC DNA]</scope>
    <source>
        <strain evidence="3">ZL_2023a</strain>
    </source>
</reference>
<feature type="domain" description="C-type lectin" evidence="2">
    <location>
        <begin position="555"/>
        <end position="679"/>
    </location>
</feature>
<keyword evidence="4" id="KW-1185">Reference proteome</keyword>
<dbReference type="PANTHER" id="PTHR15028">
    <property type="entry name" value="CD72-RELATED"/>
    <property type="match status" value="1"/>
</dbReference>
<dbReference type="PANTHER" id="PTHR15028:SF6">
    <property type="entry name" value="B-CELL DIFFERENTIATION ANTIGEN CD72"/>
    <property type="match status" value="1"/>
</dbReference>
<evidence type="ECO:0000259" key="2">
    <source>
        <dbReference type="PROSITE" id="PS50041"/>
    </source>
</evidence>
<evidence type="ECO:0000313" key="4">
    <source>
        <dbReference type="Proteomes" id="UP001445076"/>
    </source>
</evidence>
<dbReference type="InterPro" id="IPR016186">
    <property type="entry name" value="C-type_lectin-like/link_sf"/>
</dbReference>